<dbReference type="Pfam" id="PF00288">
    <property type="entry name" value="GHMP_kinases_N"/>
    <property type="match status" value="1"/>
</dbReference>
<reference evidence="9" key="2">
    <citation type="journal article" date="2018" name="Environ. Microbiol.">
        <title>Bloom of a denitrifying methanotroph, 'Candidatus Methylomirabilis limnetica', in a deep stratified lake.</title>
        <authorList>
            <person name="Graf J.S."/>
            <person name="Mayr M.J."/>
            <person name="Marchant H.K."/>
            <person name="Tienken D."/>
            <person name="Hach P.F."/>
            <person name="Brand A."/>
            <person name="Schubert C.J."/>
            <person name="Kuypers M.M."/>
            <person name="Milucka J."/>
        </authorList>
    </citation>
    <scope>NUCLEOTIDE SEQUENCE [LARGE SCALE GENOMIC DNA]</scope>
    <source>
        <strain evidence="9">Zug</strain>
    </source>
</reference>
<keyword evidence="5" id="KW-0067">ATP-binding</keyword>
<keyword evidence="4 8" id="KW-0418">Kinase</keyword>
<feature type="domain" description="GHMP kinase C-terminal" evidence="7">
    <location>
        <begin position="232"/>
        <end position="313"/>
    </location>
</feature>
<dbReference type="InterPro" id="IPR004422">
    <property type="entry name" value="RFAP_synthase"/>
</dbReference>
<evidence type="ECO:0000256" key="1">
    <source>
        <dbReference type="ARBA" id="ARBA00022605"/>
    </source>
</evidence>
<feature type="domain" description="GHMP kinase N-terminal" evidence="6">
    <location>
        <begin position="60"/>
        <end position="136"/>
    </location>
</feature>
<dbReference type="PIRSF" id="PIRSF004884">
    <property type="entry name" value="Sugar_kin_arch"/>
    <property type="match status" value="1"/>
</dbReference>
<dbReference type="InterPro" id="IPR006204">
    <property type="entry name" value="GHMP_kinase_N_dom"/>
</dbReference>
<evidence type="ECO:0000313" key="8">
    <source>
        <dbReference type="EMBL" id="PTL35975.1"/>
    </source>
</evidence>
<dbReference type="InterPro" id="IPR013750">
    <property type="entry name" value="GHMP_kinase_C_dom"/>
</dbReference>
<name>A0A2T4TXX7_9BACT</name>
<protein>
    <submittedName>
        <fullName evidence="8">Kinase</fullName>
    </submittedName>
</protein>
<evidence type="ECO:0000259" key="6">
    <source>
        <dbReference type="Pfam" id="PF00288"/>
    </source>
</evidence>
<organism evidence="8 9">
    <name type="scientific">Candidatus Methylomirabilis limnetica</name>
    <dbReference type="NCBI Taxonomy" id="2033718"/>
    <lineage>
        <taxon>Bacteria</taxon>
        <taxon>Candidatus Methylomirabilota</taxon>
        <taxon>Candidatus Methylomirabilia</taxon>
        <taxon>Candidatus Methylomirabilales</taxon>
        <taxon>Candidatus Methylomirabilaceae</taxon>
        <taxon>Candidatus Methylomirabilis</taxon>
    </lineage>
</organism>
<dbReference type="Proteomes" id="UP000241436">
    <property type="component" value="Unassembled WGS sequence"/>
</dbReference>
<evidence type="ECO:0000256" key="5">
    <source>
        <dbReference type="ARBA" id="ARBA00022840"/>
    </source>
</evidence>
<dbReference type="NCBIfam" id="TIGR00144">
    <property type="entry name" value="beta_RFAP_syn"/>
    <property type="match status" value="1"/>
</dbReference>
<evidence type="ECO:0000256" key="3">
    <source>
        <dbReference type="ARBA" id="ARBA00022741"/>
    </source>
</evidence>
<keyword evidence="9" id="KW-1185">Reference proteome</keyword>
<proteinExistence type="predicted"/>
<dbReference type="InterPro" id="IPR036554">
    <property type="entry name" value="GHMP_kinase_C_sf"/>
</dbReference>
<keyword evidence="1" id="KW-0028">Amino-acid biosynthesis</keyword>
<dbReference type="EMBL" id="NVQC01000020">
    <property type="protein sequence ID" value="PTL35975.1"/>
    <property type="molecule type" value="Genomic_DNA"/>
</dbReference>
<dbReference type="SUPFAM" id="SSF54211">
    <property type="entry name" value="Ribosomal protein S5 domain 2-like"/>
    <property type="match status" value="1"/>
</dbReference>
<dbReference type="InterPro" id="IPR020568">
    <property type="entry name" value="Ribosomal_Su5_D2-typ_SF"/>
</dbReference>
<dbReference type="PANTHER" id="PTHR20861:SF6">
    <property type="entry name" value="BETA-RIBOFURANOSYLPHENOL 5'-PHOSPHATE SYNTHASE"/>
    <property type="match status" value="1"/>
</dbReference>
<dbReference type="PANTHER" id="PTHR20861">
    <property type="entry name" value="HOMOSERINE/4-DIPHOSPHOCYTIDYL-2-C-METHYL-D-ERYTHRITOL KINASE"/>
    <property type="match status" value="1"/>
</dbReference>
<accession>A0A2T4TXX7</accession>
<evidence type="ECO:0000259" key="7">
    <source>
        <dbReference type="Pfam" id="PF08544"/>
    </source>
</evidence>
<evidence type="ECO:0000256" key="2">
    <source>
        <dbReference type="ARBA" id="ARBA00022679"/>
    </source>
</evidence>
<dbReference type="GO" id="GO:0016301">
    <property type="term" value="F:kinase activity"/>
    <property type="evidence" value="ECO:0007669"/>
    <property type="project" value="UniProtKB-KW"/>
</dbReference>
<dbReference type="AlphaFoldDB" id="A0A2T4TXX7"/>
<dbReference type="GO" id="GO:0005524">
    <property type="term" value="F:ATP binding"/>
    <property type="evidence" value="ECO:0007669"/>
    <property type="project" value="UniProtKB-KW"/>
</dbReference>
<dbReference type="GO" id="GO:0008652">
    <property type="term" value="P:amino acid biosynthetic process"/>
    <property type="evidence" value="ECO:0007669"/>
    <property type="project" value="UniProtKB-KW"/>
</dbReference>
<keyword evidence="2" id="KW-0808">Transferase</keyword>
<keyword evidence="3" id="KW-0547">Nucleotide-binding</keyword>
<evidence type="ECO:0000313" key="9">
    <source>
        <dbReference type="Proteomes" id="UP000241436"/>
    </source>
</evidence>
<gene>
    <name evidence="8" type="ORF">CLG94_06675</name>
</gene>
<comment type="caution">
    <text evidence="8">The sequence shown here is derived from an EMBL/GenBank/DDBJ whole genome shotgun (WGS) entry which is preliminary data.</text>
</comment>
<dbReference type="RefSeq" id="WP_107562097.1">
    <property type="nucleotide sequence ID" value="NZ_NVQC01000020.1"/>
</dbReference>
<dbReference type="Gene3D" id="3.30.230.10">
    <property type="match status" value="1"/>
</dbReference>
<reference evidence="8 9" key="1">
    <citation type="submission" date="2017-09" db="EMBL/GenBank/DDBJ databases">
        <title>Bloom of a denitrifying methanotroph, Candidatus Methylomirabilis limnetica, in a deep stratified lake.</title>
        <authorList>
            <person name="Graf J.S."/>
            <person name="Marchant H.K."/>
            <person name="Tienken D."/>
            <person name="Hach P.F."/>
            <person name="Brand A."/>
            <person name="Schubert C.J."/>
            <person name="Kuypers M.M."/>
            <person name="Milucka J."/>
        </authorList>
    </citation>
    <scope>NUCLEOTIDE SEQUENCE [LARGE SCALE GENOMIC DNA]</scope>
    <source>
        <strain evidence="8 9">Zug</strain>
    </source>
</reference>
<sequence>MGVTVKAPARLHFGFIDLDGSLGRMFGSIGLAIGEPSVVLEASPADRLSAVGRERGRVLTLARRFLRHYNLQQGVHISVKAIIPAHAGLGSGTQLALSVASALARLFSIDASVRELAAVMDRGARSGIGIAAFEQGGFVVDAGRRMNTAGETVSSFEFRVSSGLRQTETRTRNLVPPTIVRYPFPEEWTFVVAIPHVDRGLAGVAEVDAFGRLALRPATAAGRLSRILLMQMLPAVLERDPVVFGEALTRIQRIVGNWFRSVQGGTFATTQGAELARAMRRAGALGVGQSSWGPAVYGLTMDQDQADHLKHRLMQAMQGKIEAIVFLAKASNRGAEIS</sequence>
<dbReference type="OrthoDB" id="1492801at2"/>
<dbReference type="InterPro" id="IPR014721">
    <property type="entry name" value="Ribsml_uS5_D2-typ_fold_subgr"/>
</dbReference>
<dbReference type="Pfam" id="PF08544">
    <property type="entry name" value="GHMP_kinases_C"/>
    <property type="match status" value="1"/>
</dbReference>
<dbReference type="Gene3D" id="3.30.70.890">
    <property type="entry name" value="GHMP kinase, C-terminal domain"/>
    <property type="match status" value="1"/>
</dbReference>
<evidence type="ECO:0000256" key="4">
    <source>
        <dbReference type="ARBA" id="ARBA00022777"/>
    </source>
</evidence>